<dbReference type="GO" id="GO:0008168">
    <property type="term" value="F:methyltransferase activity"/>
    <property type="evidence" value="ECO:0007669"/>
    <property type="project" value="UniProtKB-KW"/>
</dbReference>
<dbReference type="Pfam" id="PF01728">
    <property type="entry name" value="FtsJ"/>
    <property type="match status" value="1"/>
</dbReference>
<feature type="region of interest" description="Disordered" evidence="4">
    <location>
        <begin position="1"/>
        <end position="69"/>
    </location>
</feature>
<dbReference type="InterPro" id="IPR036986">
    <property type="entry name" value="S4_RNA-bd_sf"/>
</dbReference>
<comment type="caution">
    <text evidence="6">The sequence shown here is derived from an EMBL/GenBank/DDBJ whole genome shotgun (WGS) entry which is preliminary data.</text>
</comment>
<dbReference type="InterPro" id="IPR002877">
    <property type="entry name" value="RNA_MeTrfase_FtsJ_dom"/>
</dbReference>
<evidence type="ECO:0000256" key="1">
    <source>
        <dbReference type="ARBA" id="ARBA00022884"/>
    </source>
</evidence>
<dbReference type="PROSITE" id="PS50889">
    <property type="entry name" value="S4"/>
    <property type="match status" value="1"/>
</dbReference>
<accession>A0ABX0TAR6</accession>
<comment type="similarity">
    <text evidence="2">Belongs to the TlyA family.</text>
</comment>
<organism evidence="6 7">
    <name type="scientific">Curtobacterium salicis</name>
    <dbReference type="NCBI Taxonomy" id="1779862"/>
    <lineage>
        <taxon>Bacteria</taxon>
        <taxon>Bacillati</taxon>
        <taxon>Actinomycetota</taxon>
        <taxon>Actinomycetes</taxon>
        <taxon>Micrococcales</taxon>
        <taxon>Microbacteriaceae</taxon>
        <taxon>Curtobacterium</taxon>
    </lineage>
</organism>
<keyword evidence="7" id="KW-1185">Reference proteome</keyword>
<keyword evidence="6" id="KW-0489">Methyltransferase</keyword>
<dbReference type="InterPro" id="IPR029063">
    <property type="entry name" value="SAM-dependent_MTases_sf"/>
</dbReference>
<evidence type="ECO:0000256" key="3">
    <source>
        <dbReference type="PROSITE-ProRule" id="PRU00182"/>
    </source>
</evidence>
<dbReference type="InterPro" id="IPR047048">
    <property type="entry name" value="TlyA"/>
</dbReference>
<feature type="compositionally biased region" description="Low complexity" evidence="4">
    <location>
        <begin position="52"/>
        <end position="69"/>
    </location>
</feature>
<feature type="domain" description="RNA-binding S4" evidence="5">
    <location>
        <begin position="71"/>
        <end position="132"/>
    </location>
</feature>
<dbReference type="Proteomes" id="UP001318300">
    <property type="component" value="Unassembled WGS sequence"/>
</dbReference>
<dbReference type="SMART" id="SM00363">
    <property type="entry name" value="S4"/>
    <property type="match status" value="1"/>
</dbReference>
<dbReference type="Gene3D" id="3.40.50.150">
    <property type="entry name" value="Vaccinia Virus protein VP39"/>
    <property type="match status" value="1"/>
</dbReference>
<sequence length="334" mass="34519">MVESDVTADHPTGTPSASTTRTPSTTRSIITPTNGTAPTNTTDQSTDTGQATDPGQPTSTDQTTTTPTATLRLDAAIPARGLARSRTAAAALIAAGRVTIDGVPVVKASTPVSAAADIVVDAEDEWVSRAAVKLVGALDAFGVDPSGRTILDVGASTGGFTQVLLARGASRVIALDVGHGQLAPVIARDERVVVVEGVNARNLTSTDYLALDPAAERTSLVVGDLSFISLRMVLPALVEAVPADDFVLLVKPQFEVGRTGIREGIVRDASLRQDALMNVLWAAWDLGLGTAGLAPSPIVGTHGNHEYLARLQRGAGENPTEWILRATELAEGAP</sequence>
<keyword evidence="6" id="KW-0808">Transferase</keyword>
<evidence type="ECO:0000313" key="6">
    <source>
        <dbReference type="EMBL" id="NII42610.1"/>
    </source>
</evidence>
<dbReference type="EC" id="2.1.1.227" evidence="6"/>
<name>A0ABX0TAR6_9MICO</name>
<feature type="compositionally biased region" description="Low complexity" evidence="4">
    <location>
        <begin position="11"/>
        <end position="42"/>
    </location>
</feature>
<dbReference type="CDD" id="cd00165">
    <property type="entry name" value="S4"/>
    <property type="match status" value="1"/>
</dbReference>
<evidence type="ECO:0000313" key="7">
    <source>
        <dbReference type="Proteomes" id="UP001318300"/>
    </source>
</evidence>
<dbReference type="Pfam" id="PF01479">
    <property type="entry name" value="S4"/>
    <property type="match status" value="1"/>
</dbReference>
<gene>
    <name evidence="6" type="ORF">E9228_003279</name>
</gene>
<dbReference type="SUPFAM" id="SSF53335">
    <property type="entry name" value="S-adenosyl-L-methionine-dependent methyltransferases"/>
    <property type="match status" value="1"/>
</dbReference>
<dbReference type="PANTHER" id="PTHR32319">
    <property type="entry name" value="BACTERIAL HEMOLYSIN-LIKE PROTEIN"/>
    <property type="match status" value="1"/>
</dbReference>
<dbReference type="SUPFAM" id="SSF55174">
    <property type="entry name" value="Alpha-L RNA-binding motif"/>
    <property type="match status" value="1"/>
</dbReference>
<dbReference type="PANTHER" id="PTHR32319:SF0">
    <property type="entry name" value="BACTERIAL HEMOLYSIN-LIKE PROTEIN"/>
    <property type="match status" value="1"/>
</dbReference>
<dbReference type="EC" id="2.1.1.226" evidence="6"/>
<dbReference type="EMBL" id="JAAOYO010000005">
    <property type="protein sequence ID" value="NII42610.1"/>
    <property type="molecule type" value="Genomic_DNA"/>
</dbReference>
<keyword evidence="1 3" id="KW-0694">RNA-binding</keyword>
<proteinExistence type="inferred from homology"/>
<dbReference type="CDD" id="cd02440">
    <property type="entry name" value="AdoMet_MTases"/>
    <property type="match status" value="1"/>
</dbReference>
<protein>
    <submittedName>
        <fullName evidence="6">23S rRNA (Cytidine1920-2'-O)/16S rRNA (Cytidine1409-2'-O)-methyltransferase</fullName>
        <ecNumber evidence="6">2.1.1.226</ecNumber>
        <ecNumber evidence="6">2.1.1.227</ecNumber>
    </submittedName>
</protein>
<reference evidence="6 7" key="1">
    <citation type="submission" date="2020-03" db="EMBL/GenBank/DDBJ databases">
        <title>Above-ground endophytic microbial communities from plants in different locations in the United States.</title>
        <authorList>
            <person name="Frank C."/>
        </authorList>
    </citation>
    <scope>NUCLEOTIDE SEQUENCE [LARGE SCALE GENOMIC DNA]</scope>
    <source>
        <strain evidence="6 7">WW7</strain>
    </source>
</reference>
<evidence type="ECO:0000256" key="2">
    <source>
        <dbReference type="ARBA" id="ARBA00029460"/>
    </source>
</evidence>
<evidence type="ECO:0000256" key="4">
    <source>
        <dbReference type="SAM" id="MobiDB-lite"/>
    </source>
</evidence>
<dbReference type="GO" id="GO:0032259">
    <property type="term" value="P:methylation"/>
    <property type="evidence" value="ECO:0007669"/>
    <property type="project" value="UniProtKB-KW"/>
</dbReference>
<evidence type="ECO:0000259" key="5">
    <source>
        <dbReference type="SMART" id="SM00363"/>
    </source>
</evidence>
<dbReference type="Gene3D" id="3.10.290.10">
    <property type="entry name" value="RNA-binding S4 domain"/>
    <property type="match status" value="1"/>
</dbReference>
<dbReference type="InterPro" id="IPR002942">
    <property type="entry name" value="S4_RNA-bd"/>
</dbReference>